<dbReference type="EMBL" id="JADEYP010000008">
    <property type="protein sequence ID" value="MCA5004750.1"/>
    <property type="molecule type" value="Genomic_DNA"/>
</dbReference>
<keyword evidence="3" id="KW-0804">Transcription</keyword>
<dbReference type="Gene3D" id="1.10.10.60">
    <property type="entry name" value="Homeodomain-like"/>
    <property type="match status" value="2"/>
</dbReference>
<dbReference type="CDD" id="cd06976">
    <property type="entry name" value="cupin_MtlR-like_N"/>
    <property type="match status" value="1"/>
</dbReference>
<evidence type="ECO:0000256" key="2">
    <source>
        <dbReference type="ARBA" id="ARBA00023125"/>
    </source>
</evidence>
<organism evidence="5 6">
    <name type="scientific">Sphingobacterium bovistauri</name>
    <dbReference type="NCBI Taxonomy" id="2781959"/>
    <lineage>
        <taxon>Bacteria</taxon>
        <taxon>Pseudomonadati</taxon>
        <taxon>Bacteroidota</taxon>
        <taxon>Sphingobacteriia</taxon>
        <taxon>Sphingobacteriales</taxon>
        <taxon>Sphingobacteriaceae</taxon>
        <taxon>Sphingobacterium</taxon>
    </lineage>
</organism>
<evidence type="ECO:0000256" key="1">
    <source>
        <dbReference type="ARBA" id="ARBA00023015"/>
    </source>
</evidence>
<dbReference type="Proteomes" id="UP001165302">
    <property type="component" value="Unassembled WGS sequence"/>
</dbReference>
<keyword evidence="6" id="KW-1185">Reference proteome</keyword>
<gene>
    <name evidence="5" type="ORF">IPZ78_06220</name>
</gene>
<sequence length="295" mass="34668">MKPLFRKVPSQFENSFVARHDIMPNFGNVWHYHEEIELHYTIRGNGIRFIGDNISKFEPGEVILVGSMLSHAWRCNEEYYTNDPNYQVEAIVIQFHPDFLGRQFLSMPEMYLIPHLYEISKKGMVIKGENKTKITELMRKCVEENGMDKIVTFLSILKILAENQNYETLVNVQSTYSPGNESDNKRLNDVLNYTYANFRKDLSLEDVANMAHLSVTSFCRYFKSMTKKTYNDFLIEIRISHACRLLVENILPTEVICFECGFNNVSNFYRHFKRVTNITPMEYKKKYLVRSKISV</sequence>
<evidence type="ECO:0000313" key="5">
    <source>
        <dbReference type="EMBL" id="MCA5004750.1"/>
    </source>
</evidence>
<dbReference type="PANTHER" id="PTHR43280">
    <property type="entry name" value="ARAC-FAMILY TRANSCRIPTIONAL REGULATOR"/>
    <property type="match status" value="1"/>
</dbReference>
<dbReference type="InterPro" id="IPR014710">
    <property type="entry name" value="RmlC-like_jellyroll"/>
</dbReference>
<evidence type="ECO:0000259" key="4">
    <source>
        <dbReference type="PROSITE" id="PS01124"/>
    </source>
</evidence>
<dbReference type="InterPro" id="IPR011051">
    <property type="entry name" value="RmlC_Cupin_sf"/>
</dbReference>
<accession>A0ABS7Z7A9</accession>
<comment type="caution">
    <text evidence="5">The sequence shown here is derived from an EMBL/GenBank/DDBJ whole genome shotgun (WGS) entry which is preliminary data.</text>
</comment>
<dbReference type="Gene3D" id="2.60.120.10">
    <property type="entry name" value="Jelly Rolls"/>
    <property type="match status" value="1"/>
</dbReference>
<keyword evidence="1" id="KW-0805">Transcription regulation</keyword>
<dbReference type="RefSeq" id="WP_225552137.1">
    <property type="nucleotide sequence ID" value="NZ_JADEYP010000008.1"/>
</dbReference>
<protein>
    <submittedName>
        <fullName evidence="5">AraC family transcriptional regulator</fullName>
    </submittedName>
</protein>
<evidence type="ECO:0000256" key="3">
    <source>
        <dbReference type="ARBA" id="ARBA00023163"/>
    </source>
</evidence>
<dbReference type="Pfam" id="PF12833">
    <property type="entry name" value="HTH_18"/>
    <property type="match status" value="1"/>
</dbReference>
<dbReference type="SUPFAM" id="SSF51182">
    <property type="entry name" value="RmlC-like cupins"/>
    <property type="match status" value="1"/>
</dbReference>
<keyword evidence="2" id="KW-0238">DNA-binding</keyword>
<dbReference type="InterPro" id="IPR018060">
    <property type="entry name" value="HTH_AraC"/>
</dbReference>
<reference evidence="5" key="1">
    <citation type="submission" date="2020-10" db="EMBL/GenBank/DDBJ databases">
        <authorList>
            <person name="Lu T."/>
            <person name="Wang Q."/>
            <person name="Han X."/>
        </authorList>
    </citation>
    <scope>NUCLEOTIDE SEQUENCE</scope>
    <source>
        <strain evidence="5">WQ 366</strain>
    </source>
</reference>
<dbReference type="SMART" id="SM00342">
    <property type="entry name" value="HTH_ARAC"/>
    <property type="match status" value="1"/>
</dbReference>
<feature type="domain" description="HTH araC/xylS-type" evidence="4">
    <location>
        <begin position="188"/>
        <end position="286"/>
    </location>
</feature>
<dbReference type="PROSITE" id="PS01124">
    <property type="entry name" value="HTH_ARAC_FAMILY_2"/>
    <property type="match status" value="1"/>
</dbReference>
<evidence type="ECO:0000313" key="6">
    <source>
        <dbReference type="Proteomes" id="UP001165302"/>
    </source>
</evidence>
<proteinExistence type="predicted"/>
<dbReference type="InterPro" id="IPR009057">
    <property type="entry name" value="Homeodomain-like_sf"/>
</dbReference>
<dbReference type="SUPFAM" id="SSF46689">
    <property type="entry name" value="Homeodomain-like"/>
    <property type="match status" value="2"/>
</dbReference>
<name>A0ABS7Z7A9_9SPHI</name>
<dbReference type="PANTHER" id="PTHR43280:SF27">
    <property type="entry name" value="TRANSCRIPTIONAL REGULATOR MTLR"/>
    <property type="match status" value="1"/>
</dbReference>